<dbReference type="Proteomes" id="UP000198324">
    <property type="component" value="Unassembled WGS sequence"/>
</dbReference>
<dbReference type="GO" id="GO:0019752">
    <property type="term" value="P:carboxylic acid metabolic process"/>
    <property type="evidence" value="ECO:0007669"/>
    <property type="project" value="InterPro"/>
</dbReference>
<dbReference type="RefSeq" id="WP_089274593.1">
    <property type="nucleotide sequence ID" value="NZ_FZOC01000004.1"/>
</dbReference>
<dbReference type="Pfam" id="PF22617">
    <property type="entry name" value="HCS_D2"/>
    <property type="match status" value="1"/>
</dbReference>
<dbReference type="EMBL" id="FZOC01000004">
    <property type="protein sequence ID" value="SNS02259.1"/>
    <property type="molecule type" value="Genomic_DNA"/>
</dbReference>
<evidence type="ECO:0000256" key="1">
    <source>
        <dbReference type="ARBA" id="ARBA00006154"/>
    </source>
</evidence>
<dbReference type="InterPro" id="IPR000891">
    <property type="entry name" value="PYR_CT"/>
</dbReference>
<dbReference type="Gene3D" id="3.20.20.70">
    <property type="entry name" value="Aldolase class I"/>
    <property type="match status" value="1"/>
</dbReference>
<dbReference type="SUPFAM" id="SSF51569">
    <property type="entry name" value="Aldolase"/>
    <property type="match status" value="1"/>
</dbReference>
<evidence type="ECO:0000259" key="4">
    <source>
        <dbReference type="PROSITE" id="PS50991"/>
    </source>
</evidence>
<name>A0A239B376_9BACT</name>
<dbReference type="GO" id="GO:0046912">
    <property type="term" value="F:acyltransferase activity, acyl groups converted into alkyl on transfer"/>
    <property type="evidence" value="ECO:0007669"/>
    <property type="project" value="InterPro"/>
</dbReference>
<dbReference type="AlphaFoldDB" id="A0A239B376"/>
<dbReference type="PROSITE" id="PS00816">
    <property type="entry name" value="AIPM_HOMOCIT_SYNTH_2"/>
    <property type="match status" value="1"/>
</dbReference>
<dbReference type="PROSITE" id="PS50991">
    <property type="entry name" value="PYR_CT"/>
    <property type="match status" value="1"/>
</dbReference>
<dbReference type="PANTHER" id="PTHR42880:SF1">
    <property type="entry name" value="ISOPROPYLMALATE_HOMOCITRATE_CITRAMALATE SYNTHASE FAMILY PROTEIN"/>
    <property type="match status" value="1"/>
</dbReference>
<comment type="similarity">
    <text evidence="1 3">Belongs to the alpha-IPM synthase/homocitrate synthase family.</text>
</comment>
<accession>A0A239B376</accession>
<dbReference type="InterPro" id="IPR054691">
    <property type="entry name" value="LeuA/HCS_post-cat"/>
</dbReference>
<dbReference type="PANTHER" id="PTHR42880">
    <property type="entry name" value="HOMOCITRATE SYNTHASE"/>
    <property type="match status" value="1"/>
</dbReference>
<reference evidence="5 6" key="1">
    <citation type="submission" date="2017-06" db="EMBL/GenBank/DDBJ databases">
        <authorList>
            <person name="Kim H.J."/>
            <person name="Triplett B.A."/>
        </authorList>
    </citation>
    <scope>NUCLEOTIDE SEQUENCE [LARGE SCALE GENOMIC DNA]</scope>
    <source>
        <strain evidence="5 6">DSM 13116</strain>
    </source>
</reference>
<dbReference type="InterPro" id="IPR002034">
    <property type="entry name" value="AIPM/Hcit_synth_CS"/>
</dbReference>
<gene>
    <name evidence="5" type="ORF">SAMN04488503_2396</name>
</gene>
<keyword evidence="6" id="KW-1185">Reference proteome</keyword>
<evidence type="ECO:0000256" key="3">
    <source>
        <dbReference type="RuleBase" id="RU003523"/>
    </source>
</evidence>
<evidence type="ECO:0000313" key="6">
    <source>
        <dbReference type="Proteomes" id="UP000198324"/>
    </source>
</evidence>
<protein>
    <submittedName>
        <fullName evidence="5">Homocitrate synthase NifV</fullName>
    </submittedName>
</protein>
<sequence>MLIDSTLREGAQAYGVHFGPGAKRRVAELLAQAGAEEIECGWLGQEGLADFLAWAAQALPEAAKGRTPSLSVWCPCREADARAAAELVQAGLAQRVNIGAPSSAAHREKRLGLSRADMAARVLHVVDTARRQGADYVSVGLEDISRADAEEALDLARVAVAAGAARVRLSDTVGLLTPESTVRLVERFAADLPVPVALHAHNDLGMATANAITALGHGAAFVDVSALGLGERAGIAALEQVAAWARTACGAAYDLTVLRALCLLAGQAAEVSVPRNRPVVGQDIFAAESGIHVHGIARDPSLFEPFDPRAVGAERRVGVGAKSGAAALAQTLRRLGRQARPDAGLLERVRALGERLGRPLTDSEILGAL</sequence>
<evidence type="ECO:0000313" key="5">
    <source>
        <dbReference type="EMBL" id="SNS02259.1"/>
    </source>
</evidence>
<proteinExistence type="inferred from homology"/>
<dbReference type="PROSITE" id="PS00815">
    <property type="entry name" value="AIPM_HOMOCIT_SYNTH_1"/>
    <property type="match status" value="1"/>
</dbReference>
<keyword evidence="2 3" id="KW-0808">Transferase</keyword>
<dbReference type="InterPro" id="IPR013785">
    <property type="entry name" value="Aldolase_TIM"/>
</dbReference>
<dbReference type="Gene3D" id="1.10.238.260">
    <property type="match status" value="1"/>
</dbReference>
<evidence type="ECO:0000256" key="2">
    <source>
        <dbReference type="ARBA" id="ARBA00022679"/>
    </source>
</evidence>
<dbReference type="Pfam" id="PF00682">
    <property type="entry name" value="HMGL-like"/>
    <property type="match status" value="1"/>
</dbReference>
<feature type="domain" description="Pyruvate carboxyltransferase" evidence="4">
    <location>
        <begin position="1"/>
        <end position="261"/>
    </location>
</feature>
<dbReference type="OrthoDB" id="9803573at2"/>
<organism evidence="5 6">
    <name type="scientific">Humidesulfovibrio mexicanus</name>
    <dbReference type="NCBI Taxonomy" id="147047"/>
    <lineage>
        <taxon>Bacteria</taxon>
        <taxon>Pseudomonadati</taxon>
        <taxon>Thermodesulfobacteriota</taxon>
        <taxon>Desulfovibrionia</taxon>
        <taxon>Desulfovibrionales</taxon>
        <taxon>Desulfovibrionaceae</taxon>
        <taxon>Humidesulfovibrio</taxon>
    </lineage>
</organism>